<proteinExistence type="predicted"/>
<dbReference type="RefSeq" id="WP_202995259.1">
    <property type="nucleotide sequence ID" value="NZ_JAENHO010000009.1"/>
</dbReference>
<protein>
    <submittedName>
        <fullName evidence="2">Uncharacterized protein</fullName>
    </submittedName>
</protein>
<dbReference type="Proteomes" id="UP000598996">
    <property type="component" value="Unassembled WGS sequence"/>
</dbReference>
<feature type="transmembrane region" description="Helical" evidence="1">
    <location>
        <begin position="215"/>
        <end position="234"/>
    </location>
</feature>
<feature type="transmembrane region" description="Helical" evidence="1">
    <location>
        <begin position="176"/>
        <end position="195"/>
    </location>
</feature>
<sequence>MKYFLALLGAVLFGLPIALLAHSGAEALQPDPDPRTAAAVVYPGQALAVEEDPFRADQAAWLRFMMARETGAPMVTSAPPAPVDTAAARARADAAGWQTADGPPDMYDFEATKGDVRLLVYSDFTNVLKQDAWWVTALTILAGLAGAALGAWLTLAARRLSQRKTPRTRTVIRETAVVGAALLFPVLVQTVLKLFGVAEPALPYSAQLLIELARWPAVLGLLLLAAAVLALRYAPVRNAAR</sequence>
<accession>A0ABS1VVS2</accession>
<evidence type="ECO:0000256" key="1">
    <source>
        <dbReference type="SAM" id="Phobius"/>
    </source>
</evidence>
<keyword evidence="1" id="KW-0472">Membrane</keyword>
<feature type="transmembrane region" description="Helical" evidence="1">
    <location>
        <begin position="132"/>
        <end position="155"/>
    </location>
</feature>
<evidence type="ECO:0000313" key="3">
    <source>
        <dbReference type="Proteomes" id="UP000598996"/>
    </source>
</evidence>
<keyword evidence="1" id="KW-0812">Transmembrane</keyword>
<comment type="caution">
    <text evidence="2">The sequence shown here is derived from an EMBL/GenBank/DDBJ whole genome shotgun (WGS) entry which is preliminary data.</text>
</comment>
<reference evidence="2 3" key="1">
    <citation type="submission" date="2021-01" db="EMBL/GenBank/DDBJ databases">
        <title>Actinoplanes sp. nov. LDG1-01 isolated from lichen.</title>
        <authorList>
            <person name="Saeng-In P."/>
            <person name="Phongsopitanun W."/>
            <person name="Kanchanasin P."/>
            <person name="Yuki M."/>
            <person name="Kudo T."/>
            <person name="Ohkuma M."/>
            <person name="Tanasupawat S."/>
        </authorList>
    </citation>
    <scope>NUCLEOTIDE SEQUENCE [LARGE SCALE GENOMIC DNA]</scope>
    <source>
        <strain evidence="2 3">LDG1-01</strain>
    </source>
</reference>
<gene>
    <name evidence="2" type="ORF">JKJ07_30180</name>
</gene>
<keyword evidence="1" id="KW-1133">Transmembrane helix</keyword>
<name>A0ABS1VVS2_9ACTN</name>
<keyword evidence="3" id="KW-1185">Reference proteome</keyword>
<dbReference type="EMBL" id="JAENHO010000009">
    <property type="protein sequence ID" value="MBL7258589.1"/>
    <property type="molecule type" value="Genomic_DNA"/>
</dbReference>
<organism evidence="2 3">
    <name type="scientific">Paractinoplanes lichenicola</name>
    <dbReference type="NCBI Taxonomy" id="2802976"/>
    <lineage>
        <taxon>Bacteria</taxon>
        <taxon>Bacillati</taxon>
        <taxon>Actinomycetota</taxon>
        <taxon>Actinomycetes</taxon>
        <taxon>Micromonosporales</taxon>
        <taxon>Micromonosporaceae</taxon>
        <taxon>Paractinoplanes</taxon>
    </lineage>
</organism>
<evidence type="ECO:0000313" key="2">
    <source>
        <dbReference type="EMBL" id="MBL7258589.1"/>
    </source>
</evidence>